<dbReference type="AlphaFoldDB" id="A0A328ZDU8"/>
<reference evidence="5 6" key="1">
    <citation type="submission" date="2018-06" db="EMBL/GenBank/DDBJ databases">
        <title>Genomic Encyclopedia of Archaeal and Bacterial Type Strains, Phase II (KMG-II): from individual species to whole genera.</title>
        <authorList>
            <person name="Goeker M."/>
        </authorList>
    </citation>
    <scope>NUCLEOTIDE SEQUENCE [LARGE SCALE GENOMIC DNA]</scope>
    <source>
        <strain evidence="5 6">CFPB 3232</strain>
    </source>
</reference>
<feature type="compositionally biased region" description="Pro residues" evidence="2">
    <location>
        <begin position="72"/>
        <end position="81"/>
    </location>
</feature>
<gene>
    <name evidence="5" type="ORF">AX018_101492</name>
</gene>
<dbReference type="CDD" id="cd07185">
    <property type="entry name" value="OmpA_C-like"/>
    <property type="match status" value="1"/>
</dbReference>
<dbReference type="Pfam" id="PF00691">
    <property type="entry name" value="OmpA"/>
    <property type="match status" value="1"/>
</dbReference>
<evidence type="ECO:0000313" key="6">
    <source>
        <dbReference type="Proteomes" id="UP000248856"/>
    </source>
</evidence>
<dbReference type="Gene3D" id="3.30.1330.60">
    <property type="entry name" value="OmpA-like domain"/>
    <property type="match status" value="1"/>
</dbReference>
<keyword evidence="3" id="KW-0732">Signal</keyword>
<dbReference type="InterPro" id="IPR006665">
    <property type="entry name" value="OmpA-like"/>
</dbReference>
<accession>A0A328ZDU8</accession>
<dbReference type="GO" id="GO:0016020">
    <property type="term" value="C:membrane"/>
    <property type="evidence" value="ECO:0007669"/>
    <property type="project" value="UniProtKB-UniRule"/>
</dbReference>
<evidence type="ECO:0000256" key="2">
    <source>
        <dbReference type="SAM" id="MobiDB-lite"/>
    </source>
</evidence>
<keyword evidence="1" id="KW-0472">Membrane</keyword>
<dbReference type="PROSITE" id="PS51123">
    <property type="entry name" value="OMPA_2"/>
    <property type="match status" value="1"/>
</dbReference>
<dbReference type="OrthoDB" id="8526422at2"/>
<comment type="caution">
    <text evidence="5">The sequence shown here is derived from an EMBL/GenBank/DDBJ whole genome shotgun (WGS) entry which is preliminary data.</text>
</comment>
<dbReference type="PANTHER" id="PTHR30329:SF21">
    <property type="entry name" value="LIPOPROTEIN YIAD-RELATED"/>
    <property type="match status" value="1"/>
</dbReference>
<dbReference type="EMBL" id="QLTA01000014">
    <property type="protein sequence ID" value="RAR83583.1"/>
    <property type="molecule type" value="Genomic_DNA"/>
</dbReference>
<dbReference type="InterPro" id="IPR036737">
    <property type="entry name" value="OmpA-like_sf"/>
</dbReference>
<feature type="domain" description="OmpA-like" evidence="4">
    <location>
        <begin position="116"/>
        <end position="232"/>
    </location>
</feature>
<dbReference type="SUPFAM" id="SSF103088">
    <property type="entry name" value="OmpA-like"/>
    <property type="match status" value="1"/>
</dbReference>
<dbReference type="PANTHER" id="PTHR30329">
    <property type="entry name" value="STATOR ELEMENT OF FLAGELLAR MOTOR COMPLEX"/>
    <property type="match status" value="1"/>
</dbReference>
<protein>
    <submittedName>
        <fullName evidence="5">OOP family OmpA-OmpF porin</fullName>
    </submittedName>
</protein>
<organism evidence="5 6">
    <name type="scientific">Paracidovorax anthurii</name>
    <dbReference type="NCBI Taxonomy" id="78229"/>
    <lineage>
        <taxon>Bacteria</taxon>
        <taxon>Pseudomonadati</taxon>
        <taxon>Pseudomonadota</taxon>
        <taxon>Betaproteobacteria</taxon>
        <taxon>Burkholderiales</taxon>
        <taxon>Comamonadaceae</taxon>
        <taxon>Paracidovorax</taxon>
    </lineage>
</organism>
<dbReference type="InterPro" id="IPR050330">
    <property type="entry name" value="Bact_OuterMem_StrucFunc"/>
</dbReference>
<feature type="signal peptide" evidence="3">
    <location>
        <begin position="1"/>
        <end position="25"/>
    </location>
</feature>
<dbReference type="RefSeq" id="WP_111877029.1">
    <property type="nucleotide sequence ID" value="NZ_CBCSGC010000371.1"/>
</dbReference>
<dbReference type="Proteomes" id="UP000248856">
    <property type="component" value="Unassembled WGS sequence"/>
</dbReference>
<evidence type="ECO:0000259" key="4">
    <source>
        <dbReference type="PROSITE" id="PS51123"/>
    </source>
</evidence>
<feature type="compositionally biased region" description="Pro residues" evidence="2">
    <location>
        <begin position="103"/>
        <end position="120"/>
    </location>
</feature>
<feature type="chain" id="PRO_5016312225" evidence="3">
    <location>
        <begin position="26"/>
        <end position="236"/>
    </location>
</feature>
<feature type="region of interest" description="Disordered" evidence="2">
    <location>
        <begin position="49"/>
        <end position="123"/>
    </location>
</feature>
<evidence type="ECO:0000256" key="3">
    <source>
        <dbReference type="SAM" id="SignalP"/>
    </source>
</evidence>
<keyword evidence="6" id="KW-1185">Reference proteome</keyword>
<evidence type="ECO:0000256" key="1">
    <source>
        <dbReference type="PROSITE-ProRule" id="PRU00473"/>
    </source>
</evidence>
<feature type="compositionally biased region" description="Basic and acidic residues" evidence="2">
    <location>
        <begin position="50"/>
        <end position="60"/>
    </location>
</feature>
<dbReference type="PROSITE" id="PS51257">
    <property type="entry name" value="PROKAR_LIPOPROTEIN"/>
    <property type="match status" value="1"/>
</dbReference>
<name>A0A328ZDU8_9BURK</name>
<evidence type="ECO:0000313" key="5">
    <source>
        <dbReference type="EMBL" id="RAR83583.1"/>
    </source>
</evidence>
<sequence>MKRRPSATSWRPSAVASCLAVTACAVTPPPPAPMPAPAAVEAIRMAQRGHGRDAAFERCGGDACPQRTPKTLPAPPGPAFPSPADSETVASPPGHPEERTEHVPPPAPAPASASPSPPSPAVQQVSVHFPFASARLDTAARAALREAMPRLARADEVTLSGRTDSTGPAAANDWLAQARAQAVLREILALAPGTAARVHVDAQGGCCFAESNDSPAGRARNRRVEIRYRIDHHDPP</sequence>
<proteinExistence type="predicted"/>